<sequence length="94" mass="10936">MLTSDRFWPKAVLRNRQKSPQQSCPISTTQNLIDYGAFQRSQDQSEIHIVECRLRLIVNCIAHMDGNTYAHWRMHIAAQIISKQPPDLIECELE</sequence>
<evidence type="ECO:0000313" key="1">
    <source>
        <dbReference type="EMBL" id="KPY36448.1"/>
    </source>
</evidence>
<name>A0A0N8SKY0_9PSED</name>
<dbReference type="EMBL" id="LJRC01000145">
    <property type="protein sequence ID" value="KPY36448.1"/>
    <property type="molecule type" value="Genomic_DNA"/>
</dbReference>
<reference evidence="1 2" key="1">
    <citation type="submission" date="2015-09" db="EMBL/GenBank/DDBJ databases">
        <title>Genome announcement of multiple Pseudomonas syringae strains.</title>
        <authorList>
            <person name="Thakur S."/>
            <person name="Wang P.W."/>
            <person name="Gong Y."/>
            <person name="Weir B.S."/>
            <person name="Guttman D.S."/>
        </authorList>
    </citation>
    <scope>NUCLEOTIDE SEQUENCE [LARGE SCALE GENOMIC DNA]</scope>
    <source>
        <strain evidence="1 2">ICMP3956</strain>
    </source>
</reference>
<comment type="caution">
    <text evidence="1">The sequence shown here is derived from an EMBL/GenBank/DDBJ whole genome shotgun (WGS) entry which is preliminary data.</text>
</comment>
<dbReference type="Proteomes" id="UP000050562">
    <property type="component" value="Unassembled WGS sequence"/>
</dbReference>
<protein>
    <submittedName>
        <fullName evidence="1">EthD protein</fullName>
    </submittedName>
</protein>
<organism evidence="1 2">
    <name type="scientific">Pseudomonas syringae pv. primulae</name>
    <dbReference type="NCBI Taxonomy" id="251707"/>
    <lineage>
        <taxon>Bacteria</taxon>
        <taxon>Pseudomonadati</taxon>
        <taxon>Pseudomonadota</taxon>
        <taxon>Gammaproteobacteria</taxon>
        <taxon>Pseudomonadales</taxon>
        <taxon>Pseudomonadaceae</taxon>
        <taxon>Pseudomonas</taxon>
    </lineage>
</organism>
<evidence type="ECO:0000313" key="2">
    <source>
        <dbReference type="Proteomes" id="UP000050562"/>
    </source>
</evidence>
<accession>A0A0N8SKY0</accession>
<proteinExistence type="predicted"/>
<gene>
    <name evidence="1" type="ORF">ALO52_200135</name>
</gene>
<dbReference type="PATRIC" id="fig|251707.3.peg.2184"/>
<dbReference type="AlphaFoldDB" id="A0A0N8SKY0"/>